<feature type="transmembrane region" description="Helical" evidence="11">
    <location>
        <begin position="12"/>
        <end position="34"/>
    </location>
</feature>
<evidence type="ECO:0000256" key="3">
    <source>
        <dbReference type="ARBA" id="ARBA00022448"/>
    </source>
</evidence>
<keyword evidence="14" id="KW-1185">Reference proteome</keyword>
<evidence type="ECO:0000313" key="14">
    <source>
        <dbReference type="Proteomes" id="UP000183413"/>
    </source>
</evidence>
<keyword evidence="10 11" id="KW-0472">Membrane</keyword>
<evidence type="ECO:0000259" key="12">
    <source>
        <dbReference type="PROSITE" id="PS50893"/>
    </source>
</evidence>
<dbReference type="InterPro" id="IPR052156">
    <property type="entry name" value="BCAA_Transport_ATP-bd_LivF"/>
</dbReference>
<dbReference type="GO" id="GO:0015807">
    <property type="term" value="P:L-amino acid transport"/>
    <property type="evidence" value="ECO:0007669"/>
    <property type="project" value="TreeGrafter"/>
</dbReference>
<evidence type="ECO:0000256" key="7">
    <source>
        <dbReference type="ARBA" id="ARBA00022840"/>
    </source>
</evidence>
<dbReference type="Proteomes" id="UP000183413">
    <property type="component" value="Unassembled WGS sequence"/>
</dbReference>
<organism evidence="13 14">
    <name type="scientific">Actinomadura madurae</name>
    <dbReference type="NCBI Taxonomy" id="1993"/>
    <lineage>
        <taxon>Bacteria</taxon>
        <taxon>Bacillati</taxon>
        <taxon>Actinomycetota</taxon>
        <taxon>Actinomycetes</taxon>
        <taxon>Streptosporangiales</taxon>
        <taxon>Thermomonosporaceae</taxon>
        <taxon>Actinomadura</taxon>
    </lineage>
</organism>
<keyword evidence="6" id="KW-0547">Nucleotide-binding</keyword>
<sequence>MLATDLLSQQTMAFALLGMATGSLYALVALGIVLDYRSSGVLNFSAGAAGGIAAFCFYGMRDDLGWATVPALAVALLLAASLGALTQLVVLGFLREASLIGKLIATLGVMAAAQGAVAIAFGNESKGLPRPILPNDPVRITDRILIPQDRLLIIGIAIALAVALRIAYSTTLFGLATSAVAENRHVTSAYGWSPNRIELINFTIAGLLSGFAAILLAPIIGLAGSTLALTVLPALAAALVGRLSSFALTVAGALAIGVVTSVMGFLLPDIAQALGVGVPSITGLPDTVPLLVVILITVFGGRARLQRGETSARMPLPGTGRLRPGLIIGAGAVFAVITFQVSGTWVDAFTISIAGGLLVLSVVVVTGYAGQLSLAQFALAGFGCWVAARLVATQGFAFGAALVAGVAATAAAGLLVALLALRARGVSLTVATLGLALMINALVFSNGALTGGYVGTLVTTPSLFGLSLDPIGHPARYAVFGLAMFVAVGLMVANLRRGRTGRRLLAVRGNERAAASLGIGVHTAKLFAFALAAAIAAVAGVVLGFRQPQIQFNQFDIAGSINAVLNAVLGGVGFASGSVIGGAQTEGGITTHVLDQLFPGNTETVFWIQIVSGLGVILLMRQCPDGLAALYANLVGRRLPDFRWRRTGSPAAPVPGRPHQPRALEVRNVSKRFGGVVALDDVSLSVRPGEVLGLIGPNGAGKTTMVDVITGFSTRTAGSVLLGDQVIDAWSPEKRARRGIARSWQSVELFEEMTVRENLLVAAERHHPARYLVDLVWPGRPRPTTAMQDVVDEFGLAEFLDMRPSTLSQGTARLCGIARAMVSRPSVLLLDEPAAGLDAHETAELVALIERIARKWRVAVLIVEHDVEMILGLCDRVTVLDFGRQLADDVPDAIRSHPEVINAYLGDALEEREPSAATASDLDDRAVVLEAEKLRAGYGDLTVVRDLDLRVRGGEVVALLGPNGAGKTTTVRTLAGDLRKHGGTVRIDGCEVVSALHARAKDGLGLVSEERTVLMRMTVAENLRLSRGDRRLALELFPELEPHLHRRVGMLSGGQQQMLSLARALSRRPRLLIADELSFGLSPMASARLLQAIRAAAETGIGVLLVEQHVQRALEVADHAYVLRQGRVEMSGAAHDLRETALKDIQGLYLAGAAATDAPEADRPRGPSLPAGN</sequence>
<dbReference type="InterPro" id="IPR003593">
    <property type="entry name" value="AAA+_ATPase"/>
</dbReference>
<evidence type="ECO:0000256" key="8">
    <source>
        <dbReference type="ARBA" id="ARBA00022970"/>
    </source>
</evidence>
<dbReference type="Pfam" id="PF00005">
    <property type="entry name" value="ABC_tran"/>
    <property type="match status" value="2"/>
</dbReference>
<comment type="subcellular location">
    <subcellularLocation>
        <location evidence="1">Cell membrane</location>
        <topology evidence="1">Multi-pass membrane protein</topology>
    </subcellularLocation>
</comment>
<feature type="transmembrane region" description="Helical" evidence="11">
    <location>
        <begin position="151"/>
        <end position="176"/>
    </location>
</feature>
<dbReference type="PROSITE" id="PS00211">
    <property type="entry name" value="ABC_TRANSPORTER_1"/>
    <property type="match status" value="1"/>
</dbReference>
<feature type="transmembrane region" description="Helical" evidence="11">
    <location>
        <begin position="433"/>
        <end position="455"/>
    </location>
</feature>
<dbReference type="STRING" id="1993.SAMN04489713_12632"/>
<comment type="similarity">
    <text evidence="2">Belongs to the ABC transporter superfamily.</text>
</comment>
<dbReference type="PANTHER" id="PTHR43820:SF4">
    <property type="entry name" value="HIGH-AFFINITY BRANCHED-CHAIN AMINO ACID TRANSPORT ATP-BINDING PROTEIN LIVF"/>
    <property type="match status" value="1"/>
</dbReference>
<feature type="transmembrane region" description="Helical" evidence="11">
    <location>
        <begin position="348"/>
        <end position="367"/>
    </location>
</feature>
<dbReference type="eggNOG" id="COG1129">
    <property type="taxonomic scope" value="Bacteria"/>
</dbReference>
<dbReference type="CDD" id="cd03219">
    <property type="entry name" value="ABC_Mj1267_LivG_branched"/>
    <property type="match status" value="1"/>
</dbReference>
<feature type="transmembrane region" description="Helical" evidence="11">
    <location>
        <begin position="41"/>
        <end position="60"/>
    </location>
</feature>
<gene>
    <name evidence="13" type="ORF">SAMN04489713_12632</name>
</gene>
<dbReference type="Gene3D" id="3.40.50.300">
    <property type="entry name" value="P-loop containing nucleotide triphosphate hydrolases"/>
    <property type="match status" value="2"/>
</dbReference>
<dbReference type="InterPro" id="IPR003439">
    <property type="entry name" value="ABC_transporter-like_ATP-bd"/>
</dbReference>
<keyword evidence="8" id="KW-0029">Amino-acid transport</keyword>
<evidence type="ECO:0000256" key="5">
    <source>
        <dbReference type="ARBA" id="ARBA00022692"/>
    </source>
</evidence>
<dbReference type="GO" id="GO:0015658">
    <property type="term" value="F:branched-chain amino acid transmembrane transporter activity"/>
    <property type="evidence" value="ECO:0007669"/>
    <property type="project" value="TreeGrafter"/>
</dbReference>
<dbReference type="EMBL" id="FOVH01000026">
    <property type="protein sequence ID" value="SFQ28733.1"/>
    <property type="molecule type" value="Genomic_DNA"/>
</dbReference>
<feature type="transmembrane region" description="Helical" evidence="11">
    <location>
        <begin position="398"/>
        <end position="421"/>
    </location>
</feature>
<dbReference type="GO" id="GO:0016887">
    <property type="term" value="F:ATP hydrolysis activity"/>
    <property type="evidence" value="ECO:0007669"/>
    <property type="project" value="InterPro"/>
</dbReference>
<dbReference type="AlphaFoldDB" id="A0A1I5X9S3"/>
<dbReference type="InterPro" id="IPR017871">
    <property type="entry name" value="ABC_transporter-like_CS"/>
</dbReference>
<evidence type="ECO:0000256" key="10">
    <source>
        <dbReference type="ARBA" id="ARBA00023136"/>
    </source>
</evidence>
<evidence type="ECO:0000313" key="13">
    <source>
        <dbReference type="EMBL" id="SFQ28733.1"/>
    </source>
</evidence>
<evidence type="ECO:0000256" key="6">
    <source>
        <dbReference type="ARBA" id="ARBA00022741"/>
    </source>
</evidence>
<feature type="transmembrane region" description="Helical" evidence="11">
    <location>
        <begin position="66"/>
        <end position="91"/>
    </location>
</feature>
<dbReference type="RefSeq" id="WP_083598506.1">
    <property type="nucleotide sequence ID" value="NZ_FOVH01000026.1"/>
</dbReference>
<evidence type="ECO:0000256" key="1">
    <source>
        <dbReference type="ARBA" id="ARBA00004651"/>
    </source>
</evidence>
<feature type="domain" description="ABC transporter" evidence="12">
    <location>
        <begin position="664"/>
        <end position="907"/>
    </location>
</feature>
<feature type="domain" description="ABC transporter" evidence="12">
    <location>
        <begin position="929"/>
        <end position="1150"/>
    </location>
</feature>
<keyword evidence="3" id="KW-0813">Transport</keyword>
<feature type="transmembrane region" description="Helical" evidence="11">
    <location>
        <begin position="222"/>
        <end position="240"/>
    </location>
</feature>
<keyword evidence="5 11" id="KW-0812">Transmembrane</keyword>
<accession>A0A1I5X9S3</accession>
<reference evidence="13 14" key="1">
    <citation type="submission" date="2016-10" db="EMBL/GenBank/DDBJ databases">
        <authorList>
            <person name="de Groot N.N."/>
        </authorList>
    </citation>
    <scope>NUCLEOTIDE SEQUENCE [LARGE SCALE GENOMIC DNA]</scope>
    <source>
        <strain evidence="13 14">DSM 43067</strain>
    </source>
</reference>
<dbReference type="CDD" id="cd06582">
    <property type="entry name" value="TM_PBP1_LivH_like"/>
    <property type="match status" value="1"/>
</dbReference>
<evidence type="ECO:0000256" key="11">
    <source>
        <dbReference type="SAM" id="Phobius"/>
    </source>
</evidence>
<keyword evidence="7 13" id="KW-0067">ATP-binding</keyword>
<evidence type="ECO:0000256" key="2">
    <source>
        <dbReference type="ARBA" id="ARBA00005417"/>
    </source>
</evidence>
<dbReference type="InterPro" id="IPR001851">
    <property type="entry name" value="ABC_transp_permease"/>
</dbReference>
<dbReference type="Pfam" id="PF12399">
    <property type="entry name" value="BCA_ABC_TP_C"/>
    <property type="match status" value="1"/>
</dbReference>
<feature type="transmembrane region" description="Helical" evidence="11">
    <location>
        <begin position="247"/>
        <end position="267"/>
    </location>
</feature>
<dbReference type="InterPro" id="IPR032823">
    <property type="entry name" value="BCA_ABC_TP_C"/>
</dbReference>
<dbReference type="GO" id="GO:0005524">
    <property type="term" value="F:ATP binding"/>
    <property type="evidence" value="ECO:0007669"/>
    <property type="project" value="UniProtKB-KW"/>
</dbReference>
<dbReference type="CDD" id="cd03224">
    <property type="entry name" value="ABC_TM1139_LivF_branched"/>
    <property type="match status" value="1"/>
</dbReference>
<dbReference type="Pfam" id="PF02653">
    <property type="entry name" value="BPD_transp_2"/>
    <property type="match status" value="2"/>
</dbReference>
<dbReference type="PANTHER" id="PTHR43820">
    <property type="entry name" value="HIGH-AFFINITY BRANCHED-CHAIN AMINO ACID TRANSPORT ATP-BINDING PROTEIN LIVF"/>
    <property type="match status" value="1"/>
</dbReference>
<feature type="transmembrane region" description="Helical" evidence="11">
    <location>
        <begin position="197"/>
        <end position="216"/>
    </location>
</feature>
<evidence type="ECO:0000256" key="4">
    <source>
        <dbReference type="ARBA" id="ARBA00022475"/>
    </source>
</evidence>
<feature type="transmembrane region" description="Helical" evidence="11">
    <location>
        <begin position="475"/>
        <end position="495"/>
    </location>
</feature>
<proteinExistence type="inferred from homology"/>
<name>A0A1I5X9S3_9ACTN</name>
<dbReference type="eggNOG" id="COG4177">
    <property type="taxonomic scope" value="Bacteria"/>
</dbReference>
<dbReference type="SUPFAM" id="SSF52540">
    <property type="entry name" value="P-loop containing nucleoside triphosphate hydrolases"/>
    <property type="match status" value="2"/>
</dbReference>
<keyword evidence="4" id="KW-1003">Cell membrane</keyword>
<feature type="transmembrane region" description="Helical" evidence="11">
    <location>
        <begin position="325"/>
        <end position="342"/>
    </location>
</feature>
<dbReference type="GO" id="GO:0005886">
    <property type="term" value="C:plasma membrane"/>
    <property type="evidence" value="ECO:0007669"/>
    <property type="project" value="UniProtKB-SubCell"/>
</dbReference>
<protein>
    <submittedName>
        <fullName evidence="13">Amino acid/amide ABC transporter membrane protein 1, HAAT family /amino acid/amide ABC transporter membrane protein 2, HAAT family /amino acid/amide ABC transporter ATP-binding protein 1, HAAT family</fullName>
    </submittedName>
</protein>
<feature type="transmembrane region" description="Helical" evidence="11">
    <location>
        <begin position="287"/>
        <end position="305"/>
    </location>
</feature>
<evidence type="ECO:0000256" key="9">
    <source>
        <dbReference type="ARBA" id="ARBA00022989"/>
    </source>
</evidence>
<dbReference type="SMART" id="SM00382">
    <property type="entry name" value="AAA"/>
    <property type="match status" value="2"/>
</dbReference>
<dbReference type="PROSITE" id="PS50893">
    <property type="entry name" value="ABC_TRANSPORTER_2"/>
    <property type="match status" value="2"/>
</dbReference>
<keyword evidence="9 11" id="KW-1133">Transmembrane helix</keyword>
<feature type="transmembrane region" description="Helical" evidence="11">
    <location>
        <begin position="526"/>
        <end position="545"/>
    </location>
</feature>
<feature type="transmembrane region" description="Helical" evidence="11">
    <location>
        <begin position="374"/>
        <end position="392"/>
    </location>
</feature>
<dbReference type="InterPro" id="IPR027417">
    <property type="entry name" value="P-loop_NTPase"/>
</dbReference>
<dbReference type="InParanoid" id="A0A1I5X9S3"/>
<feature type="transmembrane region" description="Helical" evidence="11">
    <location>
        <begin position="103"/>
        <end position="121"/>
    </location>
</feature>